<proteinExistence type="predicted"/>
<protein>
    <submittedName>
        <fullName evidence="2">Heptaprenyl diphosphate synthase</fullName>
    </submittedName>
</protein>
<feature type="transmembrane region" description="Helical" evidence="1">
    <location>
        <begin position="102"/>
        <end position="126"/>
    </location>
</feature>
<dbReference type="KEGG" id="cthd:CDO33_04955"/>
<accession>A0A2K2FNS3</accession>
<feature type="transmembrane region" description="Helical" evidence="1">
    <location>
        <begin position="66"/>
        <end position="96"/>
    </location>
</feature>
<comment type="caution">
    <text evidence="2">The sequence shown here is derived from an EMBL/GenBank/DDBJ whole genome shotgun (WGS) entry which is preliminary data.</text>
</comment>
<dbReference type="PIRSF" id="PIRSF027391">
    <property type="entry name" value="Hpre_diP_synt_I"/>
    <property type="match status" value="1"/>
</dbReference>
<evidence type="ECO:0000313" key="3">
    <source>
        <dbReference type="Proteomes" id="UP000236151"/>
    </source>
</evidence>
<sequence length="169" mass="18012">MSKNKKMVLLALFVAQALVLSIVESFIPVPVGIPGVKLGLANIITMVVIMFFGLKEGLVVVIIRCLLSSLFAGGPMIFLFSVAGGVLSALVMYFLHSRLSRLFSTIGISIAGAVAHNIGQILIALVTLQTLSVLSYLPVLMISGIIMGCFVGLCSMFLSRTLKKLNILN</sequence>
<keyword evidence="1" id="KW-0812">Transmembrane</keyword>
<keyword evidence="3" id="KW-1185">Reference proteome</keyword>
<dbReference type="AlphaFoldDB" id="A0A2K2FNS3"/>
<dbReference type="Proteomes" id="UP000236151">
    <property type="component" value="Unassembled WGS sequence"/>
</dbReference>
<evidence type="ECO:0000313" key="2">
    <source>
        <dbReference type="EMBL" id="PNU00432.1"/>
    </source>
</evidence>
<dbReference type="EMBL" id="NIOJ01000011">
    <property type="protein sequence ID" value="PNU00432.1"/>
    <property type="molecule type" value="Genomic_DNA"/>
</dbReference>
<organism evidence="2 3">
    <name type="scientific">Clostridium thermosuccinogenes</name>
    <dbReference type="NCBI Taxonomy" id="84032"/>
    <lineage>
        <taxon>Bacteria</taxon>
        <taxon>Bacillati</taxon>
        <taxon>Bacillota</taxon>
        <taxon>Clostridia</taxon>
        <taxon>Eubacteriales</taxon>
        <taxon>Clostridiaceae</taxon>
        <taxon>Clostridium</taxon>
    </lineage>
</organism>
<keyword evidence="1" id="KW-0472">Membrane</keyword>
<dbReference type="RefSeq" id="WP_103080881.1">
    <property type="nucleotide sequence ID" value="NZ_JBAIZC010000009.1"/>
</dbReference>
<gene>
    <name evidence="2" type="ORF">CDQ84_06305</name>
</gene>
<evidence type="ECO:0000256" key="1">
    <source>
        <dbReference type="SAM" id="Phobius"/>
    </source>
</evidence>
<dbReference type="InterPro" id="IPR010898">
    <property type="entry name" value="Hpre_diP_synth_I"/>
</dbReference>
<dbReference type="Gene3D" id="1.10.1760.20">
    <property type="match status" value="1"/>
</dbReference>
<reference evidence="2 3" key="1">
    <citation type="submission" date="2017-06" db="EMBL/GenBank/DDBJ databases">
        <title>Investigating the central metabolism of Clostridium thermosuccinogenes.</title>
        <authorList>
            <person name="Koendjbiharie J.G."/>
            <person name="van Kranenburg R."/>
        </authorList>
    </citation>
    <scope>NUCLEOTIDE SEQUENCE [LARGE SCALE GENOMIC DNA]</scope>
    <source>
        <strain evidence="2 3">DSM 5806</strain>
    </source>
</reference>
<dbReference type="InterPro" id="IPR014535">
    <property type="entry name" value="Hpre_diP_synt_I"/>
</dbReference>
<feature type="transmembrane region" description="Helical" evidence="1">
    <location>
        <begin position="133"/>
        <end position="158"/>
    </location>
</feature>
<name>A0A2K2FNS3_9CLOT</name>
<keyword evidence="1" id="KW-1133">Transmembrane helix</keyword>
<dbReference type="Pfam" id="PF07456">
    <property type="entry name" value="Hpre_diP_synt_I"/>
    <property type="match status" value="1"/>
</dbReference>
<dbReference type="OrthoDB" id="9799095at2"/>